<evidence type="ECO:0000256" key="1">
    <source>
        <dbReference type="ARBA" id="ARBA00022801"/>
    </source>
</evidence>
<dbReference type="InterPro" id="IPR036457">
    <property type="entry name" value="PPM-type-like_dom_sf"/>
</dbReference>
<dbReference type="InterPro" id="IPR003018">
    <property type="entry name" value="GAF"/>
</dbReference>
<dbReference type="SUPFAM" id="SSF81606">
    <property type="entry name" value="PP2C-like"/>
    <property type="match status" value="1"/>
</dbReference>
<dbReference type="InterPro" id="IPR001932">
    <property type="entry name" value="PPM-type_phosphatase-like_dom"/>
</dbReference>
<dbReference type="Gene3D" id="3.30.450.40">
    <property type="match status" value="2"/>
</dbReference>
<accession>A0A9W6PAW4</accession>
<feature type="domain" description="GAF" evidence="2">
    <location>
        <begin position="30"/>
        <end position="176"/>
    </location>
</feature>
<reference evidence="4" key="1">
    <citation type="submission" date="2023-02" db="EMBL/GenBank/DDBJ databases">
        <title>Nocardiopsis ansamitocini NBRC 112285.</title>
        <authorList>
            <person name="Ichikawa N."/>
            <person name="Sato H."/>
            <person name="Tonouchi N."/>
        </authorList>
    </citation>
    <scope>NUCLEOTIDE SEQUENCE</scope>
    <source>
        <strain evidence="4">NBRC 112285</strain>
    </source>
</reference>
<dbReference type="PANTHER" id="PTHR43156:SF2">
    <property type="entry name" value="STAGE II SPORULATION PROTEIN E"/>
    <property type="match status" value="1"/>
</dbReference>
<keyword evidence="5" id="KW-1185">Reference proteome</keyword>
<dbReference type="Pfam" id="PF13185">
    <property type="entry name" value="GAF_2"/>
    <property type="match status" value="1"/>
</dbReference>
<dbReference type="RefSeq" id="WP_285761753.1">
    <property type="nucleotide sequence ID" value="NZ_BSQG01000012.1"/>
</dbReference>
<dbReference type="PANTHER" id="PTHR43156">
    <property type="entry name" value="STAGE II SPORULATION PROTEIN E-RELATED"/>
    <property type="match status" value="1"/>
</dbReference>
<dbReference type="GO" id="GO:0016791">
    <property type="term" value="F:phosphatase activity"/>
    <property type="evidence" value="ECO:0007669"/>
    <property type="project" value="TreeGrafter"/>
</dbReference>
<feature type="domain" description="GAF" evidence="2">
    <location>
        <begin position="239"/>
        <end position="389"/>
    </location>
</feature>
<gene>
    <name evidence="4" type="ORF">Nans01_45650</name>
</gene>
<proteinExistence type="predicted"/>
<dbReference type="InterPro" id="IPR052016">
    <property type="entry name" value="Bact_Sigma-Reg"/>
</dbReference>
<dbReference type="EMBL" id="BSQG01000012">
    <property type="protein sequence ID" value="GLU50214.1"/>
    <property type="molecule type" value="Genomic_DNA"/>
</dbReference>
<dbReference type="SMART" id="SM00065">
    <property type="entry name" value="GAF"/>
    <property type="match status" value="2"/>
</dbReference>
<organism evidence="4 5">
    <name type="scientific">Nocardiopsis ansamitocini</name>
    <dbReference type="NCBI Taxonomy" id="1670832"/>
    <lineage>
        <taxon>Bacteria</taxon>
        <taxon>Bacillati</taxon>
        <taxon>Actinomycetota</taxon>
        <taxon>Actinomycetes</taxon>
        <taxon>Streptosporangiales</taxon>
        <taxon>Nocardiopsidaceae</taxon>
        <taxon>Nocardiopsis</taxon>
    </lineage>
</organism>
<evidence type="ECO:0000259" key="2">
    <source>
        <dbReference type="SMART" id="SM00065"/>
    </source>
</evidence>
<dbReference type="AlphaFoldDB" id="A0A9W6PAW4"/>
<dbReference type="SUPFAM" id="SSF55781">
    <property type="entry name" value="GAF domain-like"/>
    <property type="match status" value="2"/>
</dbReference>
<sequence>MPQERRREEDGSAPFPDRGWVLAETGLSAASDPDMDRFARLVSSLLDAPIALVSLVTEDRQVFPGMIGLSEPWATLRATPLSHSLCQHVAADDQPLVLPDTRLDHRTCTNPAIDDLGVVAYAGMPLSDGNGRVLGTLCAIDTKARVWSRQQLRDLGDLAAACSADLRLRMASRSAQRARHSAEDAREAAGKAQALAIHSQILAERSAKREQALSEQARVALSRSELLLRAAEDLAGAASLIDVRRRVRDLVSGDLKPSYVGISLVEGQVLRRVGDPEVSYFVEDSHGVYTVQDGWPSARAAHERRMVLVPDRAALIEEYSAEAVVGFDSLGLATAVCVPLLGSRQVVGVMMLGWEMPYEIDTQERAVLTTIAGYAAQAVERALFVEERITVAHQLQEAMLTELPAHSGLELASLYRPAADNDMVGGDWYDAYHLPNTANGAEAPLAITVGDITGHDIHAATLMGQLRSMLRQADLDHPGQGPARAVEALEYACSALAVEASGSLVHAHLLPGPQGWSLNWTNAGHPPPLLAPHQGPVIRLELHDRLFFPGLESGTRTTHEHLLAPGSLLLLYTDGLVERRGHDIDTAIDHVAALLDALDHDSLPVLLKRLVERVAADRTDDDIVILAVRVPTTPPEQ</sequence>
<name>A0A9W6PAW4_9ACTN</name>
<feature type="domain" description="PPM-type phosphatase" evidence="3">
    <location>
        <begin position="409"/>
        <end position="630"/>
    </location>
</feature>
<dbReference type="Gene3D" id="3.60.40.10">
    <property type="entry name" value="PPM-type phosphatase domain"/>
    <property type="match status" value="1"/>
</dbReference>
<dbReference type="SMART" id="SM00331">
    <property type="entry name" value="PP2C_SIG"/>
    <property type="match status" value="1"/>
</dbReference>
<keyword evidence="1" id="KW-0378">Hydrolase</keyword>
<comment type="caution">
    <text evidence="4">The sequence shown here is derived from an EMBL/GenBank/DDBJ whole genome shotgun (WGS) entry which is preliminary data.</text>
</comment>
<evidence type="ECO:0000313" key="4">
    <source>
        <dbReference type="EMBL" id="GLU50214.1"/>
    </source>
</evidence>
<dbReference type="InterPro" id="IPR029016">
    <property type="entry name" value="GAF-like_dom_sf"/>
</dbReference>
<evidence type="ECO:0000259" key="3">
    <source>
        <dbReference type="SMART" id="SM00331"/>
    </source>
</evidence>
<dbReference type="Proteomes" id="UP001165092">
    <property type="component" value="Unassembled WGS sequence"/>
</dbReference>
<evidence type="ECO:0000313" key="5">
    <source>
        <dbReference type="Proteomes" id="UP001165092"/>
    </source>
</evidence>
<dbReference type="Pfam" id="PF01590">
    <property type="entry name" value="GAF"/>
    <property type="match status" value="1"/>
</dbReference>
<evidence type="ECO:0008006" key="6">
    <source>
        <dbReference type="Google" id="ProtNLM"/>
    </source>
</evidence>
<protein>
    <recommendedName>
        <fullName evidence="6">GAF domain-containing protein</fullName>
    </recommendedName>
</protein>
<dbReference type="Pfam" id="PF07228">
    <property type="entry name" value="SpoIIE"/>
    <property type="match status" value="1"/>
</dbReference>